<evidence type="ECO:0000256" key="5">
    <source>
        <dbReference type="PROSITE-ProRule" id="PRU01191"/>
    </source>
</evidence>
<accession>A0A8T2ZFY9</accession>
<dbReference type="InterPro" id="IPR005202">
    <property type="entry name" value="TF_GRAS"/>
</dbReference>
<evidence type="ECO:0000256" key="2">
    <source>
        <dbReference type="ARBA" id="ARBA00023015"/>
    </source>
</evidence>
<comment type="subcellular location">
    <subcellularLocation>
        <location evidence="1">Nucleus</location>
    </subcellularLocation>
</comment>
<evidence type="ECO:0000259" key="6">
    <source>
        <dbReference type="Pfam" id="PF13966"/>
    </source>
</evidence>
<proteinExistence type="inferred from homology"/>
<keyword evidence="8" id="KW-1185">Reference proteome</keyword>
<evidence type="ECO:0000256" key="3">
    <source>
        <dbReference type="ARBA" id="ARBA00023163"/>
    </source>
</evidence>
<evidence type="ECO:0000313" key="8">
    <source>
        <dbReference type="Proteomes" id="UP000807159"/>
    </source>
</evidence>
<keyword evidence="3" id="KW-0804">Transcription</keyword>
<dbReference type="InterPro" id="IPR026960">
    <property type="entry name" value="RVT-Znf"/>
</dbReference>
<comment type="caution">
    <text evidence="5">Lacks conserved residue(s) required for the propagation of feature annotation.</text>
</comment>
<name>A0A8T2ZFY9_POPDE</name>
<dbReference type="EMBL" id="JACEGQ020000002">
    <property type="protein sequence ID" value="KAH8516413.1"/>
    <property type="molecule type" value="Genomic_DNA"/>
</dbReference>
<protein>
    <recommendedName>
        <fullName evidence="6">Reverse transcriptase zinc-binding domain-containing protein</fullName>
    </recommendedName>
</protein>
<evidence type="ECO:0000256" key="4">
    <source>
        <dbReference type="ARBA" id="ARBA00023242"/>
    </source>
</evidence>
<dbReference type="PROSITE" id="PS50985">
    <property type="entry name" value="GRAS"/>
    <property type="match status" value="1"/>
</dbReference>
<dbReference type="GO" id="GO:0005634">
    <property type="term" value="C:nucleus"/>
    <property type="evidence" value="ECO:0007669"/>
    <property type="project" value="UniProtKB-SubCell"/>
</dbReference>
<sequence length="204" mass="22510">MDSVLLQGSHPIASYVWKSLVPPTVEAFVWLVSFGKLPTTDFLSNDGIIVVDYSCTFCNEVQKLVITCSYTVVEFGHVLCIAGAVLGPFQRMLLAYFSPRDPLLSARCKRNFGFWFCTQLCGLYASERDSLQCSRFVSLSRLPILGLKQVLLACVDVVSNANIQRAAGLMHVVDQMVSASREPIPRLGAYMLEGHRGTVGALRK</sequence>
<evidence type="ECO:0000256" key="1">
    <source>
        <dbReference type="ARBA" id="ARBA00004123"/>
    </source>
</evidence>
<organism evidence="7 8">
    <name type="scientific">Populus deltoides</name>
    <name type="common">Eastern poplar</name>
    <name type="synonym">Eastern cottonwood</name>
    <dbReference type="NCBI Taxonomy" id="3696"/>
    <lineage>
        <taxon>Eukaryota</taxon>
        <taxon>Viridiplantae</taxon>
        <taxon>Streptophyta</taxon>
        <taxon>Embryophyta</taxon>
        <taxon>Tracheophyta</taxon>
        <taxon>Spermatophyta</taxon>
        <taxon>Magnoliopsida</taxon>
        <taxon>eudicotyledons</taxon>
        <taxon>Gunneridae</taxon>
        <taxon>Pentapetalae</taxon>
        <taxon>rosids</taxon>
        <taxon>fabids</taxon>
        <taxon>Malpighiales</taxon>
        <taxon>Salicaceae</taxon>
        <taxon>Saliceae</taxon>
        <taxon>Populus</taxon>
    </lineage>
</organism>
<feature type="domain" description="Reverse transcriptase zinc-binding" evidence="6">
    <location>
        <begin position="11"/>
        <end position="71"/>
    </location>
</feature>
<gene>
    <name evidence="7" type="ORF">H0E87_004671</name>
</gene>
<comment type="caution">
    <text evidence="7">The sequence shown here is derived from an EMBL/GenBank/DDBJ whole genome shotgun (WGS) entry which is preliminary data.</text>
</comment>
<keyword evidence="4" id="KW-0539">Nucleus</keyword>
<dbReference type="Proteomes" id="UP000807159">
    <property type="component" value="Chromosome 2"/>
</dbReference>
<dbReference type="AlphaFoldDB" id="A0A8T2ZFY9"/>
<comment type="similarity">
    <text evidence="5">Belongs to the GRAS family.</text>
</comment>
<dbReference type="Pfam" id="PF13966">
    <property type="entry name" value="zf-RVT"/>
    <property type="match status" value="1"/>
</dbReference>
<reference evidence="7" key="1">
    <citation type="journal article" date="2021" name="J. Hered.">
        <title>Genome Assembly of Salicaceae Populus deltoides (Eastern Cottonwood) I-69 Based on Nanopore Sequencing and Hi-C Technologies.</title>
        <authorList>
            <person name="Bai S."/>
            <person name="Wu H."/>
            <person name="Zhang J."/>
            <person name="Pan Z."/>
            <person name="Zhao W."/>
            <person name="Li Z."/>
            <person name="Tong C."/>
        </authorList>
    </citation>
    <scope>NUCLEOTIDE SEQUENCE</scope>
    <source>
        <tissue evidence="7">Leaf</tissue>
    </source>
</reference>
<keyword evidence="2" id="KW-0805">Transcription regulation</keyword>
<evidence type="ECO:0000313" key="7">
    <source>
        <dbReference type="EMBL" id="KAH8516413.1"/>
    </source>
</evidence>